<name>A0A3G9J5L9_9ACTN</name>
<dbReference type="AlphaFoldDB" id="A0A3G9J5L9"/>
<dbReference type="OrthoDB" id="4774211at2"/>
<gene>
    <name evidence="1" type="ORF">Back2_25760</name>
</gene>
<dbReference type="Proteomes" id="UP000271573">
    <property type="component" value="Chromosome"/>
</dbReference>
<reference evidence="1 2" key="1">
    <citation type="submission" date="2018-11" db="EMBL/GenBank/DDBJ databases">
        <title>Complete genome sequence of Nocardioides baekrokdamisoli strain KCTC 39748.</title>
        <authorList>
            <person name="Kang S.W."/>
            <person name="Lee K.C."/>
            <person name="Kim K.K."/>
            <person name="Kim J.S."/>
            <person name="Kim D.S."/>
            <person name="Ko S.H."/>
            <person name="Yang S.H."/>
            <person name="Shin Y.K."/>
            <person name="Lee J.S."/>
        </authorList>
    </citation>
    <scope>NUCLEOTIDE SEQUENCE [LARGE SCALE GENOMIC DNA]</scope>
    <source>
        <strain evidence="1 2">KCTC 39748</strain>
    </source>
</reference>
<protein>
    <submittedName>
        <fullName evidence="1">Uncharacterized protein</fullName>
    </submittedName>
</protein>
<dbReference type="KEGG" id="nbe:Back2_25760"/>
<proteinExistence type="predicted"/>
<sequence>MSVVGDSVIDMTHIDCDSCTVRGLACHDCVVTALLGPPPELVLGMDEERALKVLADGGLLPPLRLVTRVAEVTVENVS</sequence>
<evidence type="ECO:0000313" key="1">
    <source>
        <dbReference type="EMBL" id="BBH18289.1"/>
    </source>
</evidence>
<organism evidence="1 2">
    <name type="scientific">Nocardioides baekrokdamisoli</name>
    <dbReference type="NCBI Taxonomy" id="1804624"/>
    <lineage>
        <taxon>Bacteria</taxon>
        <taxon>Bacillati</taxon>
        <taxon>Actinomycetota</taxon>
        <taxon>Actinomycetes</taxon>
        <taxon>Propionibacteriales</taxon>
        <taxon>Nocardioidaceae</taxon>
        <taxon>Nocardioides</taxon>
    </lineage>
</organism>
<keyword evidence="2" id="KW-1185">Reference proteome</keyword>
<accession>A0A3G9J5L9</accession>
<evidence type="ECO:0000313" key="2">
    <source>
        <dbReference type="Proteomes" id="UP000271573"/>
    </source>
</evidence>
<dbReference type="EMBL" id="AP019307">
    <property type="protein sequence ID" value="BBH18289.1"/>
    <property type="molecule type" value="Genomic_DNA"/>
</dbReference>